<dbReference type="Proteomes" id="UP000005801">
    <property type="component" value="Unassembled WGS sequence"/>
</dbReference>
<evidence type="ECO:0000313" key="2">
    <source>
        <dbReference type="Proteomes" id="UP000005801"/>
    </source>
</evidence>
<reference evidence="1 2" key="1">
    <citation type="submission" date="2007-06" db="EMBL/GenBank/DDBJ databases">
        <authorList>
            <person name="Shimkets L."/>
            <person name="Ferriera S."/>
            <person name="Johnson J."/>
            <person name="Kravitz S."/>
            <person name="Beeson K."/>
            <person name="Sutton G."/>
            <person name="Rogers Y.-H."/>
            <person name="Friedman R."/>
            <person name="Frazier M."/>
            <person name="Venter J.C."/>
        </authorList>
    </citation>
    <scope>NUCLEOTIDE SEQUENCE [LARGE SCALE GENOMIC DNA]</scope>
    <source>
        <strain evidence="1 2">SIR-1</strain>
    </source>
</reference>
<protein>
    <submittedName>
        <fullName evidence="1">Uncharacterized protein</fullName>
    </submittedName>
</protein>
<dbReference type="OrthoDB" id="9795390at2"/>
<dbReference type="eggNOG" id="ENOG5033AXU">
    <property type="taxonomic scope" value="Bacteria"/>
</dbReference>
<dbReference type="EMBL" id="ABCS01000001">
    <property type="protein sequence ID" value="EDM81961.1"/>
    <property type="molecule type" value="Genomic_DNA"/>
</dbReference>
<name>A6FXD7_9BACT</name>
<proteinExistence type="predicted"/>
<accession>A6FXD7</accession>
<evidence type="ECO:0000313" key="1">
    <source>
        <dbReference type="EMBL" id="EDM81961.1"/>
    </source>
</evidence>
<sequence>MFERRLLRACAAELAERFPELPPRRELAAQMRDHRSALEAEEPEAREPTAGARMLVELVLADVALLRTLEAAGIEREVAVGVVGRGNEKMLAGGLKVLGASRWMFGREPIARLTRLCRLLNGVFPFAPPAFERVDLPGSPTLLAFDYRRCPMADASARHEAPDLCAEAFCRIDHRIAEVFEV</sequence>
<dbReference type="RefSeq" id="WP_006969136.1">
    <property type="nucleotide sequence ID" value="NZ_ABCS01000001.1"/>
</dbReference>
<feature type="non-terminal residue" evidence="1">
    <location>
        <position position="182"/>
    </location>
</feature>
<organism evidence="1 2">
    <name type="scientific">Plesiocystis pacifica SIR-1</name>
    <dbReference type="NCBI Taxonomy" id="391625"/>
    <lineage>
        <taxon>Bacteria</taxon>
        <taxon>Pseudomonadati</taxon>
        <taxon>Myxococcota</taxon>
        <taxon>Polyangia</taxon>
        <taxon>Nannocystales</taxon>
        <taxon>Nannocystaceae</taxon>
        <taxon>Plesiocystis</taxon>
    </lineage>
</organism>
<gene>
    <name evidence="1" type="ORF">PPSIR1_05823</name>
</gene>
<comment type="caution">
    <text evidence="1">The sequence shown here is derived from an EMBL/GenBank/DDBJ whole genome shotgun (WGS) entry which is preliminary data.</text>
</comment>
<dbReference type="AlphaFoldDB" id="A6FXD7"/>
<keyword evidence="2" id="KW-1185">Reference proteome</keyword>